<proteinExistence type="predicted"/>
<name>A0A7C9A430_OPUST</name>
<feature type="compositionally biased region" description="Polar residues" evidence="1">
    <location>
        <begin position="14"/>
        <end position="39"/>
    </location>
</feature>
<accession>A0A7C9A430</accession>
<protein>
    <submittedName>
        <fullName evidence="2">Uncharacterized protein</fullName>
    </submittedName>
</protein>
<dbReference type="EMBL" id="GISG01195748">
    <property type="protein sequence ID" value="MBA4657292.1"/>
    <property type="molecule type" value="Transcribed_RNA"/>
</dbReference>
<evidence type="ECO:0000256" key="1">
    <source>
        <dbReference type="SAM" id="MobiDB-lite"/>
    </source>
</evidence>
<sequence length="106" mass="11996">MQRLRRSESESALGKTSKSQDSQQLRAPARGSSTESLSVRPTEGEAGDGGERQARRQRAEAQSRRARVSQFEGGWEWETGVGAWEGERSRDSQSRVFCFFCFINFF</sequence>
<reference evidence="2" key="1">
    <citation type="journal article" date="2013" name="J. Plant Res.">
        <title>Effect of fungi and light on seed germination of three Opuntia species from semiarid lands of central Mexico.</title>
        <authorList>
            <person name="Delgado-Sanchez P."/>
            <person name="Jimenez-Bremont J.F."/>
            <person name="Guerrero-Gonzalez Mde L."/>
            <person name="Flores J."/>
        </authorList>
    </citation>
    <scope>NUCLEOTIDE SEQUENCE</scope>
    <source>
        <tissue evidence="2">Cladode</tissue>
    </source>
</reference>
<dbReference type="AlphaFoldDB" id="A0A7C9A430"/>
<dbReference type="EMBL" id="GISG01195747">
    <property type="protein sequence ID" value="MBA4657291.1"/>
    <property type="molecule type" value="Transcribed_RNA"/>
</dbReference>
<reference evidence="2" key="2">
    <citation type="submission" date="2020-07" db="EMBL/GenBank/DDBJ databases">
        <authorList>
            <person name="Vera ALvarez R."/>
            <person name="Arias-Moreno D.M."/>
            <person name="Jimenez-Jacinto V."/>
            <person name="Jimenez-Bremont J.F."/>
            <person name="Swaminathan K."/>
            <person name="Moose S.P."/>
            <person name="Guerrero-Gonzalez M.L."/>
            <person name="Marino-Ramirez L."/>
            <person name="Landsman D."/>
            <person name="Rodriguez-Kessler M."/>
            <person name="Delgado-Sanchez P."/>
        </authorList>
    </citation>
    <scope>NUCLEOTIDE SEQUENCE</scope>
    <source>
        <tissue evidence="2">Cladode</tissue>
    </source>
</reference>
<feature type="region of interest" description="Disordered" evidence="1">
    <location>
        <begin position="1"/>
        <end position="68"/>
    </location>
</feature>
<evidence type="ECO:0000313" key="2">
    <source>
        <dbReference type="EMBL" id="MBA4657291.1"/>
    </source>
</evidence>
<feature type="compositionally biased region" description="Basic and acidic residues" evidence="1">
    <location>
        <begin position="49"/>
        <end position="63"/>
    </location>
</feature>
<organism evidence="2">
    <name type="scientific">Opuntia streptacantha</name>
    <name type="common">Prickly pear cactus</name>
    <name type="synonym">Opuntia cardona</name>
    <dbReference type="NCBI Taxonomy" id="393608"/>
    <lineage>
        <taxon>Eukaryota</taxon>
        <taxon>Viridiplantae</taxon>
        <taxon>Streptophyta</taxon>
        <taxon>Embryophyta</taxon>
        <taxon>Tracheophyta</taxon>
        <taxon>Spermatophyta</taxon>
        <taxon>Magnoliopsida</taxon>
        <taxon>eudicotyledons</taxon>
        <taxon>Gunneridae</taxon>
        <taxon>Pentapetalae</taxon>
        <taxon>Caryophyllales</taxon>
        <taxon>Cactineae</taxon>
        <taxon>Cactaceae</taxon>
        <taxon>Opuntioideae</taxon>
        <taxon>Opuntia</taxon>
    </lineage>
</organism>